<dbReference type="InterPro" id="IPR022463">
    <property type="entry name" value="1-PFruKinase"/>
</dbReference>
<evidence type="ECO:0000313" key="11">
    <source>
        <dbReference type="Proteomes" id="UP000196365"/>
    </source>
</evidence>
<proteinExistence type="inferred from homology"/>
<sequence>MIYTLTVNPSLDYITFVDHLILGEVNRSTKEQIFPGGKGINVSIVLKNLGFENEALGFIAGFTGKEVEKSLKELGCVSDFIQVEKGITRINVKVKSKDITEINGQGPQITQKEMEKLYKKLDQLVEGDILILAGNIPNSMPKSLYADIMKRCTSKNLKIVVDATGDLLINVLKQHPFLIKPNKHELEELFNVTLKSIEDIEYYGKKLQQIGAQNVLISLAEKGALLIAEDQKIYYSKAPKGNLVNSVGSGDSMVAGFVAGFLESENYQHALKMGICAGSASAFSEKLATREEVEHLMEKLEECTVYKREK</sequence>
<evidence type="ECO:0000256" key="4">
    <source>
        <dbReference type="ARBA" id="ARBA00022777"/>
    </source>
</evidence>
<feature type="domain" description="Carbohydrate kinase PfkB" evidence="9">
    <location>
        <begin position="12"/>
        <end position="285"/>
    </location>
</feature>
<evidence type="ECO:0000256" key="2">
    <source>
        <dbReference type="ARBA" id="ARBA00022679"/>
    </source>
</evidence>
<dbReference type="CDD" id="cd01164">
    <property type="entry name" value="FruK_PfkB_like"/>
    <property type="match status" value="1"/>
</dbReference>
<dbReference type="InterPro" id="IPR002173">
    <property type="entry name" value="Carboh/pur_kinase_PfkB_CS"/>
</dbReference>
<name>A0A1T4M4U3_9FIRM</name>
<dbReference type="NCBIfam" id="TIGR03828">
    <property type="entry name" value="pfkB"/>
    <property type="match status" value="1"/>
</dbReference>
<keyword evidence="4 8" id="KW-0418">Kinase</keyword>
<dbReference type="GO" id="GO:0005988">
    <property type="term" value="P:lactose metabolic process"/>
    <property type="evidence" value="ECO:0007669"/>
    <property type="project" value="UniProtKB-KW"/>
</dbReference>
<dbReference type="GO" id="GO:0005524">
    <property type="term" value="F:ATP binding"/>
    <property type="evidence" value="ECO:0007669"/>
    <property type="project" value="UniProtKB-UniRule"/>
</dbReference>
<dbReference type="GO" id="GO:0044281">
    <property type="term" value="P:small molecule metabolic process"/>
    <property type="evidence" value="ECO:0007669"/>
    <property type="project" value="UniProtKB-ARBA"/>
</dbReference>
<accession>A0A1T4M4U3</accession>
<keyword evidence="5 7" id="KW-0067">ATP-binding</keyword>
<organism evidence="10 11">
    <name type="scientific">Garciella nitratireducens DSM 15102</name>
    <dbReference type="NCBI Taxonomy" id="1121911"/>
    <lineage>
        <taxon>Bacteria</taxon>
        <taxon>Bacillati</taxon>
        <taxon>Bacillota</taxon>
        <taxon>Clostridia</taxon>
        <taxon>Eubacteriales</taxon>
        <taxon>Eubacteriaceae</taxon>
        <taxon>Garciella</taxon>
    </lineage>
</organism>
<evidence type="ECO:0000313" key="10">
    <source>
        <dbReference type="EMBL" id="SJZ61915.1"/>
    </source>
</evidence>
<dbReference type="PANTHER" id="PTHR46566:SF1">
    <property type="entry name" value="1-PHOSPHOFRUCTOKINASE"/>
    <property type="match status" value="1"/>
</dbReference>
<dbReference type="EMBL" id="FUWV01000006">
    <property type="protein sequence ID" value="SJZ61915.1"/>
    <property type="molecule type" value="Genomic_DNA"/>
</dbReference>
<dbReference type="PROSITE" id="PS00584">
    <property type="entry name" value="PFKB_KINASES_2"/>
    <property type="match status" value="1"/>
</dbReference>
<dbReference type="Pfam" id="PF00294">
    <property type="entry name" value="PfkB"/>
    <property type="match status" value="1"/>
</dbReference>
<dbReference type="UniPathway" id="UPA00704">
    <property type="reaction ID" value="UER00715"/>
</dbReference>
<protein>
    <recommendedName>
        <fullName evidence="7">Tagatose-6-phosphate kinase</fullName>
        <ecNumber evidence="7">2.7.1.144</ecNumber>
    </recommendedName>
</protein>
<dbReference type="InterPro" id="IPR017583">
    <property type="entry name" value="Tagatose/fructose_Pkinase"/>
</dbReference>
<comment type="function">
    <text evidence="8">Catalyzes the ATP-dependent phosphorylation of fructose-l-phosphate to fructose-l,6-bisphosphate.</text>
</comment>
<evidence type="ECO:0000256" key="5">
    <source>
        <dbReference type="ARBA" id="ARBA00022840"/>
    </source>
</evidence>
<dbReference type="InterPro" id="IPR011611">
    <property type="entry name" value="PfkB_dom"/>
</dbReference>
<gene>
    <name evidence="10" type="ORF">SAMN02745973_01191</name>
</gene>
<dbReference type="FunFam" id="3.40.1190.20:FF:000001">
    <property type="entry name" value="Phosphofructokinase"/>
    <property type="match status" value="1"/>
</dbReference>
<comment type="similarity">
    <text evidence="1">Belongs to the carbohydrate kinase pfkB family.</text>
</comment>
<dbReference type="GO" id="GO:0005829">
    <property type="term" value="C:cytosol"/>
    <property type="evidence" value="ECO:0007669"/>
    <property type="project" value="TreeGrafter"/>
</dbReference>
<dbReference type="PIRSF" id="PIRSF000535">
    <property type="entry name" value="1PFK/6PFK/LacC"/>
    <property type="match status" value="1"/>
</dbReference>
<comment type="similarity">
    <text evidence="7">Belongs to the carbohydrate kinase PfkB family. LacC subfamily.</text>
</comment>
<keyword evidence="3 7" id="KW-0547">Nucleotide-binding</keyword>
<dbReference type="EC" id="2.7.1.144" evidence="7"/>
<evidence type="ECO:0000256" key="6">
    <source>
        <dbReference type="ARBA" id="ARBA00047745"/>
    </source>
</evidence>
<dbReference type="Gene3D" id="3.40.1190.20">
    <property type="match status" value="1"/>
</dbReference>
<dbReference type="InterPro" id="IPR029056">
    <property type="entry name" value="Ribokinase-like"/>
</dbReference>
<dbReference type="GO" id="GO:2001059">
    <property type="term" value="P:D-tagatose 6-phosphate catabolic process"/>
    <property type="evidence" value="ECO:0007669"/>
    <property type="project" value="UniProtKB-UniPathway"/>
</dbReference>
<comment type="catalytic activity">
    <reaction evidence="6 8">
        <text>beta-D-fructose 1-phosphate + ATP = beta-D-fructose 1,6-bisphosphate + ADP + H(+)</text>
        <dbReference type="Rhea" id="RHEA:14213"/>
        <dbReference type="ChEBI" id="CHEBI:15378"/>
        <dbReference type="ChEBI" id="CHEBI:30616"/>
        <dbReference type="ChEBI" id="CHEBI:32966"/>
        <dbReference type="ChEBI" id="CHEBI:138881"/>
        <dbReference type="ChEBI" id="CHEBI:456216"/>
        <dbReference type="EC" id="2.7.1.56"/>
    </reaction>
</comment>
<evidence type="ECO:0000256" key="8">
    <source>
        <dbReference type="RuleBase" id="RU369061"/>
    </source>
</evidence>
<dbReference type="NCBIfam" id="TIGR03168">
    <property type="entry name" value="1-PFK"/>
    <property type="match status" value="1"/>
</dbReference>
<keyword evidence="2 7" id="KW-0808">Transferase</keyword>
<dbReference type="Proteomes" id="UP000196365">
    <property type="component" value="Unassembled WGS sequence"/>
</dbReference>
<keyword evidence="11" id="KW-1185">Reference proteome</keyword>
<evidence type="ECO:0000259" key="9">
    <source>
        <dbReference type="Pfam" id="PF00294"/>
    </source>
</evidence>
<evidence type="ECO:0000256" key="7">
    <source>
        <dbReference type="PIRNR" id="PIRNR000535"/>
    </source>
</evidence>
<evidence type="ECO:0000256" key="1">
    <source>
        <dbReference type="ARBA" id="ARBA00005380"/>
    </source>
</evidence>
<dbReference type="GO" id="GO:0008662">
    <property type="term" value="F:1-phosphofructokinase activity"/>
    <property type="evidence" value="ECO:0007669"/>
    <property type="project" value="UniProtKB-UniRule"/>
</dbReference>
<keyword evidence="7" id="KW-0423">Lactose metabolism</keyword>
<dbReference type="PANTHER" id="PTHR46566">
    <property type="entry name" value="1-PHOSPHOFRUCTOKINASE-RELATED"/>
    <property type="match status" value="1"/>
</dbReference>
<dbReference type="AlphaFoldDB" id="A0A1T4M4U3"/>
<dbReference type="OrthoDB" id="9801219at2"/>
<evidence type="ECO:0000256" key="3">
    <source>
        <dbReference type="ARBA" id="ARBA00022741"/>
    </source>
</evidence>
<dbReference type="SUPFAM" id="SSF53613">
    <property type="entry name" value="Ribokinase-like"/>
    <property type="match status" value="1"/>
</dbReference>
<reference evidence="10 11" key="1">
    <citation type="submission" date="2017-02" db="EMBL/GenBank/DDBJ databases">
        <authorList>
            <person name="Peterson S.W."/>
        </authorList>
    </citation>
    <scope>NUCLEOTIDE SEQUENCE [LARGE SCALE GENOMIC DNA]</scope>
    <source>
        <strain evidence="10 11">DSM 15102</strain>
    </source>
</reference>
<dbReference type="GO" id="GO:0009024">
    <property type="term" value="F:tagatose-6-phosphate kinase activity"/>
    <property type="evidence" value="ECO:0007669"/>
    <property type="project" value="UniProtKB-EC"/>
</dbReference>
<comment type="pathway">
    <text evidence="7">Carbohydrate metabolism; D-tagatose 6-phosphate degradation; D-glyceraldehyde 3-phosphate and glycerone phosphate from D-tagatose 6-phosphate: step 1/2.</text>
</comment>
<dbReference type="GO" id="GO:0016052">
    <property type="term" value="P:carbohydrate catabolic process"/>
    <property type="evidence" value="ECO:0007669"/>
    <property type="project" value="UniProtKB-ARBA"/>
</dbReference>
<comment type="catalytic activity">
    <reaction evidence="7">
        <text>D-tagatofuranose 6-phosphate + ATP = D-tagatofuranose 1,6-bisphosphate + ADP + H(+)</text>
        <dbReference type="Rhea" id="RHEA:12420"/>
        <dbReference type="ChEBI" id="CHEBI:15378"/>
        <dbReference type="ChEBI" id="CHEBI:30616"/>
        <dbReference type="ChEBI" id="CHEBI:58694"/>
        <dbReference type="ChEBI" id="CHEBI:58695"/>
        <dbReference type="ChEBI" id="CHEBI:456216"/>
        <dbReference type="EC" id="2.7.1.144"/>
    </reaction>
</comment>
<dbReference type="RefSeq" id="WP_087678633.1">
    <property type="nucleotide sequence ID" value="NZ_FUWV01000006.1"/>
</dbReference>